<dbReference type="GO" id="GO:0005886">
    <property type="term" value="C:plasma membrane"/>
    <property type="evidence" value="ECO:0007669"/>
    <property type="project" value="UniProtKB-SubCell"/>
</dbReference>
<feature type="transmembrane region" description="Helical" evidence="11">
    <location>
        <begin position="43"/>
        <end position="65"/>
    </location>
</feature>
<dbReference type="OrthoDB" id="5920055at2759"/>
<dbReference type="PANTHER" id="PTHR42985:SF2">
    <property type="entry name" value="SODIUM-DEPENDENT MULTIVITAMIN TRANSPORTER"/>
    <property type="match status" value="1"/>
</dbReference>
<dbReference type="InterPro" id="IPR038377">
    <property type="entry name" value="Na/Glc_symporter_sf"/>
</dbReference>
<evidence type="ECO:0000256" key="3">
    <source>
        <dbReference type="ARBA" id="ARBA00022448"/>
    </source>
</evidence>
<comment type="caution">
    <text evidence="12">The sequence shown here is derived from an EMBL/GenBank/DDBJ whole genome shotgun (WGS) entry which is preliminary data.</text>
</comment>
<keyword evidence="9 11" id="KW-0472">Membrane</keyword>
<dbReference type="GO" id="GO:0015293">
    <property type="term" value="F:symporter activity"/>
    <property type="evidence" value="ECO:0007669"/>
    <property type="project" value="TreeGrafter"/>
</dbReference>
<keyword evidence="3" id="KW-0813">Transport</keyword>
<keyword evidence="6 11" id="KW-1133">Transmembrane helix</keyword>
<proteinExistence type="inferred from homology"/>
<feature type="transmembrane region" description="Helical" evidence="11">
    <location>
        <begin position="77"/>
        <end position="99"/>
    </location>
</feature>
<sequence length="141" mass="15783">MELVDYILLVFFMVGITGYGLWKSREPPNIAPSTQATIFGSGISVITGALSLCSGFISSISLLGFPAEIYYQGSMMLWYIPMYCISFPIVAYVFIPVFYNAKLITAYQACYKSVQLLMQDDHNASFCPAGEIQYRSIRCDF</sequence>
<evidence type="ECO:0000256" key="10">
    <source>
        <dbReference type="ARBA" id="ARBA00023201"/>
    </source>
</evidence>
<accession>A0A2G5SNJ5</accession>
<dbReference type="AlphaFoldDB" id="A0A2G5SNJ5"/>
<evidence type="ECO:0000313" key="12">
    <source>
        <dbReference type="EMBL" id="PIC16426.1"/>
    </source>
</evidence>
<dbReference type="EMBL" id="PDUG01000006">
    <property type="protein sequence ID" value="PIC16426.1"/>
    <property type="molecule type" value="Genomic_DNA"/>
</dbReference>
<keyword evidence="5 11" id="KW-0812">Transmembrane</keyword>
<reference evidence="13" key="1">
    <citation type="submission" date="2017-10" db="EMBL/GenBank/DDBJ databases">
        <title>Rapid genome shrinkage in a self-fertile nematode reveals novel sperm competition proteins.</title>
        <authorList>
            <person name="Yin D."/>
            <person name="Schwarz E.M."/>
            <person name="Thomas C.G."/>
            <person name="Felde R.L."/>
            <person name="Korf I.F."/>
            <person name="Cutter A.D."/>
            <person name="Schartner C.M."/>
            <person name="Ralston E.J."/>
            <person name="Meyer B.J."/>
            <person name="Haag E.S."/>
        </authorList>
    </citation>
    <scope>NUCLEOTIDE SEQUENCE [LARGE SCALE GENOMIC DNA]</scope>
    <source>
        <strain evidence="13">JU1422</strain>
    </source>
</reference>
<evidence type="ECO:0000256" key="9">
    <source>
        <dbReference type="ARBA" id="ARBA00023136"/>
    </source>
</evidence>
<dbReference type="InterPro" id="IPR001734">
    <property type="entry name" value="Na/solute_symporter"/>
</dbReference>
<comment type="subcellular location">
    <subcellularLocation>
        <location evidence="1">Cell membrane</location>
        <topology evidence="1">Multi-pass membrane protein</topology>
    </subcellularLocation>
</comment>
<evidence type="ECO:0000313" key="13">
    <source>
        <dbReference type="Proteomes" id="UP000230233"/>
    </source>
</evidence>
<comment type="similarity">
    <text evidence="2">Belongs to the sodium:solute symporter (SSF) (TC 2.A.21) family.</text>
</comment>
<feature type="transmembrane region" description="Helical" evidence="11">
    <location>
        <begin position="6"/>
        <end position="22"/>
    </location>
</feature>
<dbReference type="PROSITE" id="PS50283">
    <property type="entry name" value="NA_SOLUT_SYMP_3"/>
    <property type="match status" value="1"/>
</dbReference>
<evidence type="ECO:0000256" key="11">
    <source>
        <dbReference type="SAM" id="Phobius"/>
    </source>
</evidence>
<dbReference type="InterPro" id="IPR051163">
    <property type="entry name" value="Sodium:Solute_Symporter_SSF"/>
</dbReference>
<organism evidence="12 13">
    <name type="scientific">Caenorhabditis nigoni</name>
    <dbReference type="NCBI Taxonomy" id="1611254"/>
    <lineage>
        <taxon>Eukaryota</taxon>
        <taxon>Metazoa</taxon>
        <taxon>Ecdysozoa</taxon>
        <taxon>Nematoda</taxon>
        <taxon>Chromadorea</taxon>
        <taxon>Rhabditida</taxon>
        <taxon>Rhabditina</taxon>
        <taxon>Rhabditomorpha</taxon>
        <taxon>Rhabditoidea</taxon>
        <taxon>Rhabditidae</taxon>
        <taxon>Peloderinae</taxon>
        <taxon>Caenorhabditis</taxon>
    </lineage>
</organism>
<evidence type="ECO:0000256" key="7">
    <source>
        <dbReference type="ARBA" id="ARBA00023053"/>
    </source>
</evidence>
<evidence type="ECO:0000256" key="5">
    <source>
        <dbReference type="ARBA" id="ARBA00022692"/>
    </source>
</evidence>
<gene>
    <name evidence="12" type="primary">Cnig_chr_X.g23033</name>
    <name evidence="12" type="ORF">B9Z55_023033</name>
</gene>
<evidence type="ECO:0000256" key="2">
    <source>
        <dbReference type="ARBA" id="ARBA00006434"/>
    </source>
</evidence>
<dbReference type="STRING" id="1611254.A0A2G5SNJ5"/>
<evidence type="ECO:0000256" key="4">
    <source>
        <dbReference type="ARBA" id="ARBA00022475"/>
    </source>
</evidence>
<evidence type="ECO:0000256" key="6">
    <source>
        <dbReference type="ARBA" id="ARBA00022989"/>
    </source>
</evidence>
<dbReference type="Gene3D" id="1.20.1730.10">
    <property type="entry name" value="Sodium/glucose cotransporter"/>
    <property type="match status" value="1"/>
</dbReference>
<dbReference type="Proteomes" id="UP000230233">
    <property type="component" value="Chromosome X"/>
</dbReference>
<name>A0A2G5SNJ5_9PELO</name>
<evidence type="ECO:0000256" key="1">
    <source>
        <dbReference type="ARBA" id="ARBA00004651"/>
    </source>
</evidence>
<keyword evidence="7" id="KW-0915">Sodium</keyword>
<protein>
    <submittedName>
        <fullName evidence="12">Uncharacterized protein</fullName>
    </submittedName>
</protein>
<keyword evidence="8" id="KW-0406">Ion transport</keyword>
<evidence type="ECO:0000256" key="8">
    <source>
        <dbReference type="ARBA" id="ARBA00023065"/>
    </source>
</evidence>
<keyword evidence="13" id="KW-1185">Reference proteome</keyword>
<dbReference type="PANTHER" id="PTHR42985">
    <property type="entry name" value="SODIUM-COUPLED MONOCARBOXYLATE TRANSPORTER"/>
    <property type="match status" value="1"/>
</dbReference>
<keyword evidence="10" id="KW-0739">Sodium transport</keyword>
<dbReference type="GO" id="GO:0006814">
    <property type="term" value="P:sodium ion transport"/>
    <property type="evidence" value="ECO:0007669"/>
    <property type="project" value="UniProtKB-KW"/>
</dbReference>
<keyword evidence="4" id="KW-1003">Cell membrane</keyword>